<keyword evidence="3 5" id="KW-1133">Transmembrane helix</keyword>
<keyword evidence="4 5" id="KW-0472">Membrane</keyword>
<evidence type="ECO:0000256" key="1">
    <source>
        <dbReference type="ARBA" id="ARBA00004141"/>
    </source>
</evidence>
<dbReference type="GO" id="GO:0140359">
    <property type="term" value="F:ABC-type transporter activity"/>
    <property type="evidence" value="ECO:0007669"/>
    <property type="project" value="InterPro"/>
</dbReference>
<dbReference type="Pfam" id="PF12698">
    <property type="entry name" value="ABC2_membrane_3"/>
    <property type="match status" value="1"/>
</dbReference>
<dbReference type="InterPro" id="IPR013525">
    <property type="entry name" value="ABC2_TM"/>
</dbReference>
<dbReference type="PATRIC" id="fig|2287.9.peg.54"/>
<comment type="subcellular location">
    <subcellularLocation>
        <location evidence="1">Membrane</location>
        <topology evidence="1">Multi-pass membrane protein</topology>
    </subcellularLocation>
</comment>
<gene>
    <name evidence="7" type="primary">orf c05020</name>
    <name evidence="8" type="ORF">SSOP1_0052</name>
</gene>
<feature type="transmembrane region" description="Helical" evidence="5">
    <location>
        <begin position="223"/>
        <end position="244"/>
    </location>
</feature>
<accession>P96009</accession>
<dbReference type="Proteomes" id="UP000076770">
    <property type="component" value="Chromosome i"/>
</dbReference>
<evidence type="ECO:0000313" key="7">
    <source>
        <dbReference type="EMBL" id="CAA69521.1"/>
    </source>
</evidence>
<keyword evidence="2 5" id="KW-0812">Transmembrane</keyword>
<reference evidence="7" key="1">
    <citation type="journal article" date="1996" name="Mol. Microbiol.">
        <title>Organizational characteristics and information content of an archaeal genome: 156 kb of sequence from Sulfolobus solfataricus P2.</title>
        <authorList>
            <person name="Sensen C.W."/>
            <person name="Klenk H.P."/>
            <person name="Singh R.K."/>
            <person name="Allard G."/>
            <person name="Chan C.C."/>
            <person name="Liu Q.Y."/>
            <person name="Penny S.L."/>
            <person name="Young F."/>
            <person name="Schenk M.E."/>
            <person name="Gaasterland T."/>
            <person name="Doolittle W.F."/>
            <person name="Ragan M.A."/>
            <person name="Charlebois R.L."/>
        </authorList>
    </citation>
    <scope>NUCLEOTIDE SEQUENCE</scope>
    <source>
        <strain evidence="7">P2</strain>
    </source>
</reference>
<dbReference type="InterPro" id="IPR047817">
    <property type="entry name" value="ABC2_TM_bact-type"/>
</dbReference>
<evidence type="ECO:0000256" key="4">
    <source>
        <dbReference type="ARBA" id="ARBA00023136"/>
    </source>
</evidence>
<evidence type="ECO:0000256" key="3">
    <source>
        <dbReference type="ARBA" id="ARBA00022989"/>
    </source>
</evidence>
<evidence type="ECO:0000313" key="8">
    <source>
        <dbReference type="EMBL" id="SAI83606.1"/>
    </source>
</evidence>
<feature type="transmembrane region" description="Helical" evidence="5">
    <location>
        <begin position="187"/>
        <end position="217"/>
    </location>
</feature>
<dbReference type="EMBL" id="Y08257">
    <property type="protein sequence ID" value="CAA69521.1"/>
    <property type="molecule type" value="Genomic_DNA"/>
</dbReference>
<feature type="transmembrane region" description="Helical" evidence="5">
    <location>
        <begin position="140"/>
        <end position="166"/>
    </location>
</feature>
<evidence type="ECO:0000313" key="9">
    <source>
        <dbReference type="Proteomes" id="UP000076770"/>
    </source>
</evidence>
<name>P96009_SACSO</name>
<dbReference type="PANTHER" id="PTHR43027:SF1">
    <property type="entry name" value="DOXORUBICIN RESISTANCE ABC TRANSPORTER PERMEASE PROTEIN DRRC-RELATED"/>
    <property type="match status" value="1"/>
</dbReference>
<dbReference type="PANTHER" id="PTHR43027">
    <property type="entry name" value="DOXORUBICIN RESISTANCE ABC TRANSPORTER PERMEASE PROTEIN DRRC-RELATED"/>
    <property type="match status" value="1"/>
</dbReference>
<feature type="transmembrane region" description="Helical" evidence="5">
    <location>
        <begin position="24"/>
        <end position="46"/>
    </location>
</feature>
<evidence type="ECO:0000256" key="5">
    <source>
        <dbReference type="SAM" id="Phobius"/>
    </source>
</evidence>
<dbReference type="GO" id="GO:0016020">
    <property type="term" value="C:membrane"/>
    <property type="evidence" value="ECO:0007669"/>
    <property type="project" value="UniProtKB-SubCell"/>
</dbReference>
<dbReference type="PROSITE" id="PS51012">
    <property type="entry name" value="ABC_TM2"/>
    <property type="match status" value="1"/>
</dbReference>
<feature type="domain" description="ABC transmembrane type-2" evidence="6">
    <location>
        <begin position="110"/>
        <end position="333"/>
    </location>
</feature>
<protein>
    <submittedName>
        <fullName evidence="8">ABC transporter</fullName>
    </submittedName>
    <submittedName>
        <fullName evidence="7">Orf c05020 protein</fullName>
    </submittedName>
</protein>
<feature type="transmembrane region" description="Helical" evidence="5">
    <location>
        <begin position="251"/>
        <end position="272"/>
    </location>
</feature>
<evidence type="ECO:0000256" key="2">
    <source>
        <dbReference type="ARBA" id="ARBA00022692"/>
    </source>
</evidence>
<feature type="transmembrane region" description="Helical" evidence="5">
    <location>
        <begin position="310"/>
        <end position="330"/>
    </location>
</feature>
<organism evidence="7">
    <name type="scientific">Saccharolobus solfataricus</name>
    <name type="common">Sulfolobus solfataricus</name>
    <dbReference type="NCBI Taxonomy" id="2287"/>
    <lineage>
        <taxon>Archaea</taxon>
        <taxon>Thermoproteota</taxon>
        <taxon>Thermoprotei</taxon>
        <taxon>Sulfolobales</taxon>
        <taxon>Sulfolobaceae</taxon>
        <taxon>Saccharolobus</taxon>
    </lineage>
</organism>
<sequence>MRTMNRILLTVSALVKDNLRNRFVIFWIIVFPIIITLLFGLVFGGFSSYFHVTVAVEGNYGLAKYLNSTEIFQGVTNVSLKYAAEHDYIYVISNGSSFTIYTSKQNQEFVPVLESVIEQYYQKVNNTYDFTVLQISNYTYYNYLISGIIGIISLSNGILSTIGVSASYFRDRIIERLATSPLKSYEWVISLIIYVIIITLISTTAVIILGILFGFIPIIGIEFLGFLVIATLLFGGLGAIIYGLTPKDKIFLSEIVANVLVFPLMFLSNAFFPPNVYPPIVRIFVEYQPLSVIITIIRDLIVYGISPNPILVSIVFLFTIVFLYAGGRLLRLREIS</sequence>
<reference evidence="8" key="3">
    <citation type="submission" date="2016-04" db="EMBL/GenBank/DDBJ databases">
        <authorList>
            <person name="Evans L.H."/>
            <person name="Alamgir A."/>
            <person name="Owens N."/>
            <person name="Weber N.D."/>
            <person name="Virtaneva K."/>
            <person name="Barbian K."/>
            <person name="Babar A."/>
            <person name="Rosenke K."/>
        </authorList>
    </citation>
    <scope>NUCLEOTIDE SEQUENCE</scope>
    <source>
        <strain evidence="8">P1</strain>
    </source>
</reference>
<dbReference type="PIR" id="S75437">
    <property type="entry name" value="S75437"/>
</dbReference>
<dbReference type="EMBL" id="LT549890">
    <property type="protein sequence ID" value="SAI83606.1"/>
    <property type="molecule type" value="Genomic_DNA"/>
</dbReference>
<proteinExistence type="predicted"/>
<evidence type="ECO:0000259" key="6">
    <source>
        <dbReference type="PROSITE" id="PS51012"/>
    </source>
</evidence>
<reference evidence="9" key="2">
    <citation type="submission" date="2016-04" db="EMBL/GenBank/DDBJ databases">
        <authorList>
            <person name="Shah S.A."/>
            <person name="Garrett R.A."/>
        </authorList>
    </citation>
    <scope>NUCLEOTIDE SEQUENCE [LARGE SCALE GENOMIC DNA]</scope>
    <source>
        <strain evidence="9">ATCC 35091 / DSM 1616 / JCM 8930 / NBRC 15331 / P1</strain>
    </source>
</reference>
<dbReference type="InterPro" id="IPR052902">
    <property type="entry name" value="ABC-2_transporter"/>
</dbReference>
<dbReference type="AlphaFoldDB" id="P96009"/>